<sequence length="18" mass="2027">MAELYDSDTILEPESQVS</sequence>
<accession>A0A284QTX9</accession>
<proteinExistence type="predicted"/>
<evidence type="ECO:0000313" key="2">
    <source>
        <dbReference type="Proteomes" id="UP000219338"/>
    </source>
</evidence>
<dbReference type="AlphaFoldDB" id="A0A284QTX9"/>
<dbReference type="Proteomes" id="UP000219338">
    <property type="component" value="Unassembled WGS sequence"/>
</dbReference>
<keyword evidence="2" id="KW-1185">Reference proteome</keyword>
<organism evidence="1 2">
    <name type="scientific">Armillaria ostoyae</name>
    <name type="common">Armillaria root rot fungus</name>
    <dbReference type="NCBI Taxonomy" id="47428"/>
    <lineage>
        <taxon>Eukaryota</taxon>
        <taxon>Fungi</taxon>
        <taxon>Dikarya</taxon>
        <taxon>Basidiomycota</taxon>
        <taxon>Agaricomycotina</taxon>
        <taxon>Agaricomycetes</taxon>
        <taxon>Agaricomycetidae</taxon>
        <taxon>Agaricales</taxon>
        <taxon>Marasmiineae</taxon>
        <taxon>Physalacriaceae</taxon>
        <taxon>Armillaria</taxon>
    </lineage>
</organism>
<reference evidence="2" key="1">
    <citation type="journal article" date="2017" name="Nat. Ecol. Evol.">
        <title>Genome expansion and lineage-specific genetic innovations in the forest pathogenic fungi Armillaria.</title>
        <authorList>
            <person name="Sipos G."/>
            <person name="Prasanna A.N."/>
            <person name="Walter M.C."/>
            <person name="O'Connor E."/>
            <person name="Balint B."/>
            <person name="Krizsan K."/>
            <person name="Kiss B."/>
            <person name="Hess J."/>
            <person name="Varga T."/>
            <person name="Slot J."/>
            <person name="Riley R."/>
            <person name="Boka B."/>
            <person name="Rigling D."/>
            <person name="Barry K."/>
            <person name="Lee J."/>
            <person name="Mihaltcheva S."/>
            <person name="LaButti K."/>
            <person name="Lipzen A."/>
            <person name="Waldron R."/>
            <person name="Moloney N.M."/>
            <person name="Sperisen C."/>
            <person name="Kredics L."/>
            <person name="Vagvoelgyi C."/>
            <person name="Patrignani A."/>
            <person name="Fitzpatrick D."/>
            <person name="Nagy I."/>
            <person name="Doyle S."/>
            <person name="Anderson J.B."/>
            <person name="Grigoriev I.V."/>
            <person name="Gueldener U."/>
            <person name="Muensterkoetter M."/>
            <person name="Nagy L.G."/>
        </authorList>
    </citation>
    <scope>NUCLEOTIDE SEQUENCE [LARGE SCALE GENOMIC DNA]</scope>
    <source>
        <strain evidence="2">C18/9</strain>
    </source>
</reference>
<gene>
    <name evidence="1" type="ORF">ARMOST_03241</name>
</gene>
<evidence type="ECO:0000313" key="1">
    <source>
        <dbReference type="EMBL" id="SJK99930.1"/>
    </source>
</evidence>
<protein>
    <submittedName>
        <fullName evidence="1">Uncharacterized protein</fullName>
    </submittedName>
</protein>
<name>A0A284QTX9_ARMOS</name>
<dbReference type="EMBL" id="FUEG01000002">
    <property type="protein sequence ID" value="SJK99930.1"/>
    <property type="molecule type" value="Genomic_DNA"/>
</dbReference>